<dbReference type="STRING" id="1071381.G8C1Z6"/>
<comment type="function">
    <text evidence="5">Inhibitor of the DOA4 deubiquitinase involved in the regulation of protein degradation by the proteasome and maintenance of a normal level of free ubiquitin.</text>
</comment>
<evidence type="ECO:0000313" key="10">
    <source>
        <dbReference type="Proteomes" id="UP000005666"/>
    </source>
</evidence>
<keyword evidence="10" id="KW-1185">Reference proteome</keyword>
<evidence type="ECO:0000256" key="6">
    <source>
        <dbReference type="ARBA" id="ARBA00038426"/>
    </source>
</evidence>
<dbReference type="Proteomes" id="UP000005666">
    <property type="component" value="Chromosome 16"/>
</dbReference>
<evidence type="ECO:0000256" key="3">
    <source>
        <dbReference type="ARBA" id="ARBA00022704"/>
    </source>
</evidence>
<dbReference type="GO" id="GO:0004869">
    <property type="term" value="F:cysteine-type endopeptidase inhibitor activity"/>
    <property type="evidence" value="ECO:0007669"/>
    <property type="project" value="UniProtKB-KW"/>
</dbReference>
<comment type="subcellular location">
    <subcellularLocation>
        <location evidence="1">Endosome</location>
    </subcellularLocation>
</comment>
<keyword evidence="2" id="KW-0646">Protease inhibitor</keyword>
<dbReference type="GO" id="GO:0005768">
    <property type="term" value="C:endosome"/>
    <property type="evidence" value="ECO:0007669"/>
    <property type="project" value="UniProtKB-SubCell"/>
</dbReference>
<dbReference type="PANTHER" id="PTHR12947">
    <property type="entry name" value="AMSH-LIKE PROTEASE"/>
    <property type="match status" value="1"/>
</dbReference>
<dbReference type="OMA" id="KSCHELS"/>
<sequence>MAVVGSPKHPLSGPGSMRTAALRTDATNYKFNPQMPLRVYLKICVDMLNRAQDEFQAGNVNAAYMYYFRYVDLVTNKLARHPHCMAGASQVGHETYIHRQEYLQLVKLELPCVMRIVEDLQRKIDVAHEKSQLSLAKNIAKTKQHAQAQGTFKLPSNFNENKFNQSLSFLNNSAIETITPKQEAKVGSNSASNSKTASATADDKALIYPELPQLNTASY</sequence>
<organism evidence="9 10">
    <name type="scientific">Tetrapisispora phaffii (strain ATCC 24235 / CBS 4417 / NBRC 1672 / NRRL Y-8282 / UCD 70-5)</name>
    <name type="common">Yeast</name>
    <name type="synonym">Fabospora phaffii</name>
    <dbReference type="NCBI Taxonomy" id="1071381"/>
    <lineage>
        <taxon>Eukaryota</taxon>
        <taxon>Fungi</taxon>
        <taxon>Dikarya</taxon>
        <taxon>Ascomycota</taxon>
        <taxon>Saccharomycotina</taxon>
        <taxon>Saccharomycetes</taxon>
        <taxon>Saccharomycetales</taxon>
        <taxon>Saccharomycetaceae</taxon>
        <taxon>Tetrapisispora</taxon>
    </lineage>
</organism>
<keyword evidence="3" id="KW-0789">Thiol protease inhibitor</keyword>
<dbReference type="KEGG" id="tpf:TPHA_0P00160"/>
<evidence type="ECO:0000313" key="9">
    <source>
        <dbReference type="EMBL" id="CCE66174.1"/>
    </source>
</evidence>
<dbReference type="GeneID" id="11530783"/>
<dbReference type="eggNOG" id="ENOG502S3ZX">
    <property type="taxonomic scope" value="Eukaryota"/>
</dbReference>
<dbReference type="GO" id="GO:0010992">
    <property type="term" value="P:ubiquitin recycling"/>
    <property type="evidence" value="ECO:0007669"/>
    <property type="project" value="EnsemblFungi"/>
</dbReference>
<dbReference type="OrthoDB" id="3640at2759"/>
<evidence type="ECO:0000256" key="1">
    <source>
        <dbReference type="ARBA" id="ARBA00004177"/>
    </source>
</evidence>
<evidence type="ECO:0000256" key="7">
    <source>
        <dbReference type="ARBA" id="ARBA00039609"/>
    </source>
</evidence>
<dbReference type="Gene3D" id="1.20.58.80">
    <property type="entry name" value="Phosphotransferase system, lactose/cellobiose-type IIA subunit"/>
    <property type="match status" value="1"/>
</dbReference>
<name>G8C1Z6_TETPH</name>
<evidence type="ECO:0000256" key="2">
    <source>
        <dbReference type="ARBA" id="ARBA00022690"/>
    </source>
</evidence>
<comment type="similarity">
    <text evidence="6">Belongs to the RFU1 family.</text>
</comment>
<feature type="region of interest" description="Disordered" evidence="8">
    <location>
        <begin position="181"/>
        <end position="202"/>
    </location>
</feature>
<evidence type="ECO:0000256" key="4">
    <source>
        <dbReference type="ARBA" id="ARBA00022753"/>
    </source>
</evidence>
<dbReference type="EMBL" id="HE612871">
    <property type="protein sequence ID" value="CCE66174.1"/>
    <property type="molecule type" value="Genomic_DNA"/>
</dbReference>
<evidence type="ECO:0000256" key="8">
    <source>
        <dbReference type="SAM" id="MobiDB-lite"/>
    </source>
</evidence>
<evidence type="ECO:0000256" key="5">
    <source>
        <dbReference type="ARBA" id="ARBA00037208"/>
    </source>
</evidence>
<dbReference type="PANTHER" id="PTHR12947:SF20">
    <property type="match status" value="1"/>
</dbReference>
<proteinExistence type="inferred from homology"/>
<feature type="compositionally biased region" description="Low complexity" evidence="8">
    <location>
        <begin position="188"/>
        <end position="200"/>
    </location>
</feature>
<dbReference type="HOGENOM" id="CLU_1348926_0_0_1"/>
<dbReference type="AlphaFoldDB" id="G8C1Z6"/>
<accession>G8C1Z6</accession>
<dbReference type="RefSeq" id="XP_003688608.1">
    <property type="nucleotide sequence ID" value="XM_003688560.1"/>
</dbReference>
<protein>
    <recommendedName>
        <fullName evidence="7">Regulator of free ubiquitin chains 1</fullName>
    </recommendedName>
</protein>
<gene>
    <name evidence="9" type="primary">TPHA0P00160</name>
    <name evidence="9" type="ordered locus">TPHA_0P00160</name>
</gene>
<keyword evidence="4" id="KW-0967">Endosome</keyword>
<reference evidence="9 10" key="1">
    <citation type="journal article" date="2011" name="Proc. Natl. Acad. Sci. U.S.A.">
        <title>Evolutionary erosion of yeast sex chromosomes by mating-type switching accidents.</title>
        <authorList>
            <person name="Gordon J.L."/>
            <person name="Armisen D."/>
            <person name="Proux-Wera E."/>
            <person name="Oheigeartaigh S.S."/>
            <person name="Byrne K.P."/>
            <person name="Wolfe K.H."/>
        </authorList>
    </citation>
    <scope>NUCLEOTIDE SEQUENCE [LARGE SCALE GENOMIC DNA]</scope>
    <source>
        <strain evidence="10">ATCC 24235 / CBS 4417 / NBRC 1672 / NRRL Y-8282 / UCD 70-5</strain>
    </source>
</reference>